<dbReference type="GO" id="GO:0046872">
    <property type="term" value="F:metal ion binding"/>
    <property type="evidence" value="ECO:0007669"/>
    <property type="project" value="UniProtKB-KW"/>
</dbReference>
<evidence type="ECO:0000313" key="9">
    <source>
        <dbReference type="RefSeq" id="XP_035688636.1"/>
    </source>
</evidence>
<dbReference type="InterPro" id="IPR013320">
    <property type="entry name" value="ConA-like_dom_sf"/>
</dbReference>
<protein>
    <recommendedName>
        <fullName evidence="6">Pentraxin family member</fullName>
    </recommendedName>
</protein>
<evidence type="ECO:0000256" key="3">
    <source>
        <dbReference type="ARBA" id="ARBA00023157"/>
    </source>
</evidence>
<dbReference type="Gene3D" id="2.60.120.200">
    <property type="match status" value="1"/>
</dbReference>
<comment type="subunit">
    <text evidence="6">Homopentamer. Pentaxin (or pentraxin) have a discoid arrangement of 5 non-covalently bound subunits.</text>
</comment>
<sequence>MRTDMSSTTKAGLVSYAVQGQANELLVFTNGGSEFHYWVGGKKIAFGALPVWDGERHEVCVTWRSTGGAWQMYMDGTLKKSGFGLNVGGKVRSGGTWILGQEQDTVGGGFDVNQAFSGELSQVNLWDRVLTPAEVGPDSCGQHGNVIDWETADIEVFGLATSAEYRCVSD</sequence>
<accession>A0A9J7N3Z5</accession>
<organism evidence="8 9">
    <name type="scientific">Branchiostoma floridae</name>
    <name type="common">Florida lancelet</name>
    <name type="synonym">Amphioxus</name>
    <dbReference type="NCBI Taxonomy" id="7739"/>
    <lineage>
        <taxon>Eukaryota</taxon>
        <taxon>Metazoa</taxon>
        <taxon>Chordata</taxon>
        <taxon>Cephalochordata</taxon>
        <taxon>Leptocardii</taxon>
        <taxon>Amphioxiformes</taxon>
        <taxon>Branchiostomatidae</taxon>
        <taxon>Branchiostoma</taxon>
    </lineage>
</organism>
<dbReference type="KEGG" id="bfo:118424208"/>
<evidence type="ECO:0000259" key="7">
    <source>
        <dbReference type="PROSITE" id="PS51828"/>
    </source>
</evidence>
<keyword evidence="2 6" id="KW-0106">Calcium</keyword>
<proteinExistence type="inferred from homology"/>
<dbReference type="PANTHER" id="PTHR19277">
    <property type="entry name" value="PENTRAXIN"/>
    <property type="match status" value="1"/>
</dbReference>
<evidence type="ECO:0000256" key="2">
    <source>
        <dbReference type="ARBA" id="ARBA00022837"/>
    </source>
</evidence>
<evidence type="ECO:0000256" key="1">
    <source>
        <dbReference type="ARBA" id="ARBA00022723"/>
    </source>
</evidence>
<dbReference type="InterPro" id="IPR051360">
    <property type="entry name" value="Neuronal_Pentraxin_Related"/>
</dbReference>
<dbReference type="Pfam" id="PF00354">
    <property type="entry name" value="Pentaxin"/>
    <property type="match status" value="1"/>
</dbReference>
<dbReference type="RefSeq" id="XP_035688636.1">
    <property type="nucleotide sequence ID" value="XM_035832743.1"/>
</dbReference>
<evidence type="ECO:0000256" key="5">
    <source>
        <dbReference type="PROSITE-ProRule" id="PRU01172"/>
    </source>
</evidence>
<dbReference type="Proteomes" id="UP000001554">
    <property type="component" value="Chromosome 10"/>
</dbReference>
<dbReference type="AlphaFoldDB" id="A0A9J7N3Z5"/>
<keyword evidence="4" id="KW-0325">Glycoprotein</keyword>
<reference evidence="9" key="2">
    <citation type="submission" date="2025-08" db="UniProtKB">
        <authorList>
            <consortium name="RefSeq"/>
        </authorList>
    </citation>
    <scope>IDENTIFICATION</scope>
    <source>
        <strain evidence="9">S238N-H82</strain>
        <tissue evidence="9">Testes</tissue>
    </source>
</reference>
<gene>
    <name evidence="9" type="primary">LOC118424208</name>
</gene>
<evidence type="ECO:0000313" key="8">
    <source>
        <dbReference type="Proteomes" id="UP000001554"/>
    </source>
</evidence>
<comment type="similarity">
    <text evidence="6">Belongs to the pentraxin family.</text>
</comment>
<dbReference type="GeneID" id="118424208"/>
<evidence type="ECO:0000256" key="6">
    <source>
        <dbReference type="RuleBase" id="RU362112"/>
    </source>
</evidence>
<keyword evidence="3" id="KW-1015">Disulfide bond</keyword>
<evidence type="ECO:0000256" key="4">
    <source>
        <dbReference type="ARBA" id="ARBA00023180"/>
    </source>
</evidence>
<dbReference type="SUPFAM" id="SSF49899">
    <property type="entry name" value="Concanavalin A-like lectins/glucanases"/>
    <property type="match status" value="1"/>
</dbReference>
<dbReference type="OMA" id="WDGERHE"/>
<reference evidence="8" key="1">
    <citation type="journal article" date="2020" name="Nat. Ecol. Evol.">
        <title>Deeply conserved synteny resolves early events in vertebrate evolution.</title>
        <authorList>
            <person name="Simakov O."/>
            <person name="Marletaz F."/>
            <person name="Yue J.X."/>
            <person name="O'Connell B."/>
            <person name="Jenkins J."/>
            <person name="Brandt A."/>
            <person name="Calef R."/>
            <person name="Tung C.H."/>
            <person name="Huang T.K."/>
            <person name="Schmutz J."/>
            <person name="Satoh N."/>
            <person name="Yu J.K."/>
            <person name="Putnam N.H."/>
            <person name="Green R.E."/>
            <person name="Rokhsar D.S."/>
        </authorList>
    </citation>
    <scope>NUCLEOTIDE SEQUENCE [LARGE SCALE GENOMIC DNA]</scope>
    <source>
        <strain evidence="8">S238N-H82</strain>
    </source>
</reference>
<dbReference type="GO" id="GO:0005576">
    <property type="term" value="C:extracellular region"/>
    <property type="evidence" value="ECO:0007669"/>
    <property type="project" value="UniProtKB-SubCell"/>
</dbReference>
<dbReference type="PRINTS" id="PR00895">
    <property type="entry name" value="PENTAXIN"/>
</dbReference>
<comment type="cofactor">
    <cofactor evidence="6">
        <name>Ca(2+)</name>
        <dbReference type="ChEBI" id="CHEBI:29108"/>
    </cofactor>
    <text evidence="6">Binds 2 calcium ions per subunit.</text>
</comment>
<comment type="subcellular location">
    <subcellularLocation>
        <location evidence="6">Secreted</location>
    </subcellularLocation>
</comment>
<dbReference type="SMART" id="SM00159">
    <property type="entry name" value="PTX"/>
    <property type="match status" value="1"/>
</dbReference>
<keyword evidence="8" id="KW-1185">Reference proteome</keyword>
<name>A0A9J7N3Z5_BRAFL</name>
<dbReference type="OrthoDB" id="8871962at2759"/>
<dbReference type="InterPro" id="IPR001759">
    <property type="entry name" value="PTX_dom"/>
</dbReference>
<dbReference type="PROSITE" id="PS51828">
    <property type="entry name" value="PTX_2"/>
    <property type="match status" value="1"/>
</dbReference>
<comment type="caution">
    <text evidence="5">Lacks conserved residue(s) required for the propagation of feature annotation.</text>
</comment>
<keyword evidence="1 6" id="KW-0479">Metal-binding</keyword>
<dbReference type="PANTHER" id="PTHR19277:SF161">
    <property type="entry name" value="LAMININ G DOMAIN-CONTAINING PROTEIN"/>
    <property type="match status" value="1"/>
</dbReference>
<feature type="domain" description="Pentraxin (PTX)" evidence="7">
    <location>
        <begin position="1"/>
        <end position="167"/>
    </location>
</feature>